<accession>A0A835XZ94</accession>
<name>A0A835XZ94_9CHLO</name>
<dbReference type="EMBL" id="JAEHOE010000084">
    <property type="protein sequence ID" value="KAG2488359.1"/>
    <property type="molecule type" value="Genomic_DNA"/>
</dbReference>
<dbReference type="Proteomes" id="UP000612055">
    <property type="component" value="Unassembled WGS sequence"/>
</dbReference>
<protein>
    <submittedName>
        <fullName evidence="1">Uncharacterized protein</fullName>
    </submittedName>
</protein>
<dbReference type="OrthoDB" id="526719at2759"/>
<organism evidence="1 2">
    <name type="scientific">Edaphochlamys debaryana</name>
    <dbReference type="NCBI Taxonomy" id="47281"/>
    <lineage>
        <taxon>Eukaryota</taxon>
        <taxon>Viridiplantae</taxon>
        <taxon>Chlorophyta</taxon>
        <taxon>core chlorophytes</taxon>
        <taxon>Chlorophyceae</taxon>
        <taxon>CS clade</taxon>
        <taxon>Chlamydomonadales</taxon>
        <taxon>Chlamydomonadales incertae sedis</taxon>
        <taxon>Edaphochlamys</taxon>
    </lineage>
</organism>
<keyword evidence="2" id="KW-1185">Reference proteome</keyword>
<evidence type="ECO:0000313" key="1">
    <source>
        <dbReference type="EMBL" id="KAG2488359.1"/>
    </source>
</evidence>
<dbReference type="AlphaFoldDB" id="A0A835XZ94"/>
<proteinExistence type="predicted"/>
<sequence>MRFPANPPTTRRLWTLTKLWASLRDVPEVAALIGLASFGLTMGGYTYWREMWTPAGEAFPSVLARRDPDLQCAMVEAYHKPSVFERIAKWDTDDKGLRCGVFDNRFRPFEYNLPTHVAWHTSSRSEDKEPAATM</sequence>
<reference evidence="1" key="1">
    <citation type="journal article" date="2020" name="bioRxiv">
        <title>Comparative genomics of Chlamydomonas.</title>
        <authorList>
            <person name="Craig R.J."/>
            <person name="Hasan A.R."/>
            <person name="Ness R.W."/>
            <person name="Keightley P.D."/>
        </authorList>
    </citation>
    <scope>NUCLEOTIDE SEQUENCE</scope>
    <source>
        <strain evidence="1">CCAP 11/70</strain>
    </source>
</reference>
<gene>
    <name evidence="1" type="ORF">HYH03_013049</name>
</gene>
<evidence type="ECO:0000313" key="2">
    <source>
        <dbReference type="Proteomes" id="UP000612055"/>
    </source>
</evidence>
<comment type="caution">
    <text evidence="1">The sequence shown here is derived from an EMBL/GenBank/DDBJ whole genome shotgun (WGS) entry which is preliminary data.</text>
</comment>